<dbReference type="EMBL" id="BAABDL010000100">
    <property type="protein sequence ID" value="GAA4073506.1"/>
    <property type="molecule type" value="Genomic_DNA"/>
</dbReference>
<dbReference type="InterPro" id="IPR006464">
    <property type="entry name" value="AcTrfase_RimI/Ard1"/>
</dbReference>
<dbReference type="SUPFAM" id="SSF55729">
    <property type="entry name" value="Acyl-CoA N-acyltransferases (Nat)"/>
    <property type="match status" value="1"/>
</dbReference>
<dbReference type="Proteomes" id="UP001501734">
    <property type="component" value="Unassembled WGS sequence"/>
</dbReference>
<dbReference type="InterPro" id="IPR016181">
    <property type="entry name" value="Acyl_CoA_acyltransferase"/>
</dbReference>
<keyword evidence="1" id="KW-0963">Cytoplasm</keyword>
<dbReference type="PANTHER" id="PTHR43617:SF35">
    <property type="entry name" value="[RIBOSOMAL PROTEIN BS18]-ALANINE N-ACETYLTRANSFERASE"/>
    <property type="match status" value="1"/>
</dbReference>
<dbReference type="Pfam" id="PF00583">
    <property type="entry name" value="Acetyltransf_1"/>
    <property type="match status" value="1"/>
</dbReference>
<dbReference type="CDD" id="cd04301">
    <property type="entry name" value="NAT_SF"/>
    <property type="match status" value="1"/>
</dbReference>
<accession>A0ABP7VSG0</accession>
<dbReference type="PROSITE" id="PS51186">
    <property type="entry name" value="GNAT"/>
    <property type="match status" value="1"/>
</dbReference>
<dbReference type="PANTHER" id="PTHR43617">
    <property type="entry name" value="L-AMINO ACID N-ACETYLTRANSFERASE"/>
    <property type="match status" value="1"/>
</dbReference>
<evidence type="ECO:0000256" key="1">
    <source>
        <dbReference type="RuleBase" id="RU363094"/>
    </source>
</evidence>
<dbReference type="InterPro" id="IPR050276">
    <property type="entry name" value="MshD_Acetyltransferase"/>
</dbReference>
<dbReference type="InterPro" id="IPR000182">
    <property type="entry name" value="GNAT_dom"/>
</dbReference>
<dbReference type="EC" id="2.3.1.266" evidence="1"/>
<keyword evidence="4" id="KW-1185">Reference proteome</keyword>
<dbReference type="NCBIfam" id="TIGR01575">
    <property type="entry name" value="rimI"/>
    <property type="match status" value="1"/>
</dbReference>
<keyword evidence="3" id="KW-0689">Ribosomal protein</keyword>
<organism evidence="3 4">
    <name type="scientific">Amphibacillus indicireducens</name>
    <dbReference type="NCBI Taxonomy" id="1076330"/>
    <lineage>
        <taxon>Bacteria</taxon>
        <taxon>Bacillati</taxon>
        <taxon>Bacillota</taxon>
        <taxon>Bacilli</taxon>
        <taxon>Bacillales</taxon>
        <taxon>Bacillaceae</taxon>
        <taxon>Amphibacillus</taxon>
    </lineage>
</organism>
<reference evidence="4" key="1">
    <citation type="journal article" date="2019" name="Int. J. Syst. Evol. Microbiol.">
        <title>The Global Catalogue of Microorganisms (GCM) 10K type strain sequencing project: providing services to taxonomists for standard genome sequencing and annotation.</title>
        <authorList>
            <consortium name="The Broad Institute Genomics Platform"/>
            <consortium name="The Broad Institute Genome Sequencing Center for Infectious Disease"/>
            <person name="Wu L."/>
            <person name="Ma J."/>
        </authorList>
    </citation>
    <scope>NUCLEOTIDE SEQUENCE [LARGE SCALE GENOMIC DNA]</scope>
    <source>
        <strain evidence="4">JCM 17250</strain>
    </source>
</reference>
<dbReference type="GO" id="GO:0005840">
    <property type="term" value="C:ribosome"/>
    <property type="evidence" value="ECO:0007669"/>
    <property type="project" value="UniProtKB-KW"/>
</dbReference>
<dbReference type="RefSeq" id="WP_344912497.1">
    <property type="nucleotide sequence ID" value="NZ_BAABDL010000100.1"/>
</dbReference>
<comment type="catalytic activity">
    <reaction evidence="1">
        <text>N-terminal L-alanyl-[ribosomal protein bS18] + acetyl-CoA = N-terminal N(alpha)-acetyl-L-alanyl-[ribosomal protein bS18] + CoA + H(+)</text>
        <dbReference type="Rhea" id="RHEA:43756"/>
        <dbReference type="Rhea" id="RHEA-COMP:10676"/>
        <dbReference type="Rhea" id="RHEA-COMP:10677"/>
        <dbReference type="ChEBI" id="CHEBI:15378"/>
        <dbReference type="ChEBI" id="CHEBI:57287"/>
        <dbReference type="ChEBI" id="CHEBI:57288"/>
        <dbReference type="ChEBI" id="CHEBI:64718"/>
        <dbReference type="ChEBI" id="CHEBI:83683"/>
        <dbReference type="EC" id="2.3.1.266"/>
    </reaction>
</comment>
<dbReference type="Gene3D" id="3.40.630.30">
    <property type="match status" value="1"/>
</dbReference>
<protein>
    <recommendedName>
        <fullName evidence="1">[Ribosomal protein bS18]-alanine N-acetyltransferase</fullName>
        <ecNumber evidence="1">2.3.1.266</ecNumber>
    </recommendedName>
</protein>
<evidence type="ECO:0000313" key="3">
    <source>
        <dbReference type="EMBL" id="GAA4073506.1"/>
    </source>
</evidence>
<gene>
    <name evidence="3" type="primary">rimI</name>
    <name evidence="3" type="ORF">GCM10022410_18520</name>
</gene>
<keyword evidence="3" id="KW-0687">Ribonucleoprotein</keyword>
<sequence>MNDIVIRPMGLSDLDQVEEIERRSFATIWTKSLYKKELLENSFACYFVIEKEQQMIGFCGLWLVIDEAQVTNIAIDPTYRGQGYGTLLFQYMIKYAMTKGATNLSLEVRESNNQAQKLYQKFGLEKAGIRNNYYTDNNEDAIVMWVRL</sequence>
<comment type="function">
    <text evidence="1">Acetylates the N-terminal alanine of ribosomal protein bS18.</text>
</comment>
<comment type="similarity">
    <text evidence="1">Belongs to the acetyltransferase family. RimI subfamily.</text>
</comment>
<comment type="caution">
    <text evidence="3">The sequence shown here is derived from an EMBL/GenBank/DDBJ whole genome shotgun (WGS) entry which is preliminary data.</text>
</comment>
<comment type="subcellular location">
    <subcellularLocation>
        <location evidence="1">Cytoplasm</location>
    </subcellularLocation>
</comment>
<proteinExistence type="inferred from homology"/>
<evidence type="ECO:0000259" key="2">
    <source>
        <dbReference type="PROSITE" id="PS51186"/>
    </source>
</evidence>
<name>A0ABP7VSG0_9BACI</name>
<evidence type="ECO:0000313" key="4">
    <source>
        <dbReference type="Proteomes" id="UP001501734"/>
    </source>
</evidence>
<feature type="domain" description="N-acetyltransferase" evidence="2">
    <location>
        <begin position="4"/>
        <end position="148"/>
    </location>
</feature>